<dbReference type="Gramene" id="Pp3c18_13010V3.2">
    <property type="protein sequence ID" value="Pp3c18_13010V3.2"/>
    <property type="gene ID" value="Pp3c18_13010"/>
</dbReference>
<dbReference type="Gramene" id="Pp3c18_13010V3.4">
    <property type="protein sequence ID" value="Pp3c18_13010V3.4"/>
    <property type="gene ID" value="Pp3c18_13010"/>
</dbReference>
<dbReference type="PROSITE" id="PS50126">
    <property type="entry name" value="S1"/>
    <property type="match status" value="1"/>
</dbReference>
<dbReference type="PANTHER" id="PTHR15838">
    <property type="entry name" value="NUCLEOLAR PROTEIN OF 40 KDA"/>
    <property type="match status" value="1"/>
</dbReference>
<organism evidence="3">
    <name type="scientific">Physcomitrium patens</name>
    <name type="common">Spreading-leaved earth moss</name>
    <name type="synonym">Physcomitrella patens</name>
    <dbReference type="NCBI Taxonomy" id="3218"/>
    <lineage>
        <taxon>Eukaryota</taxon>
        <taxon>Viridiplantae</taxon>
        <taxon>Streptophyta</taxon>
        <taxon>Embryophyta</taxon>
        <taxon>Bryophyta</taxon>
        <taxon>Bryophytina</taxon>
        <taxon>Bryopsida</taxon>
        <taxon>Funariidae</taxon>
        <taxon>Funariales</taxon>
        <taxon>Funariaceae</taxon>
        <taxon>Physcomitrium</taxon>
    </lineage>
</organism>
<dbReference type="GO" id="GO:0003723">
    <property type="term" value="F:RNA binding"/>
    <property type="evidence" value="ECO:0000318"/>
    <property type="project" value="GO_Central"/>
</dbReference>
<dbReference type="SMART" id="SM00316">
    <property type="entry name" value="S1"/>
    <property type="match status" value="1"/>
</dbReference>
<evidence type="ECO:0000256" key="1">
    <source>
        <dbReference type="SAM" id="MobiDB-lite"/>
    </source>
</evidence>
<dbReference type="Gramene" id="Pp3c18_13010V3.5">
    <property type="protein sequence ID" value="Pp3c18_13010V3.5"/>
    <property type="gene ID" value="Pp3c18_13010"/>
</dbReference>
<dbReference type="Gramene" id="Pp3c18_13010V3.3">
    <property type="protein sequence ID" value="Pp3c18_13010V3.3"/>
    <property type="gene ID" value="Pp3c18_13010"/>
</dbReference>
<feature type="domain" description="S1 motif" evidence="2">
    <location>
        <begin position="407"/>
        <end position="477"/>
    </location>
</feature>
<name>A0A2K1J0W6_PHYPA</name>
<dbReference type="Gramene" id="Pp3c18_13010V3.1">
    <property type="protein sequence ID" value="Pp3c18_13010V3.1"/>
    <property type="gene ID" value="Pp3c18_13010"/>
</dbReference>
<feature type="compositionally biased region" description="Basic and acidic residues" evidence="1">
    <location>
        <begin position="504"/>
        <end position="515"/>
    </location>
</feature>
<dbReference type="RefSeq" id="XP_024402186.1">
    <property type="nucleotide sequence ID" value="XM_024546418.2"/>
</dbReference>
<dbReference type="PANTHER" id="PTHR15838:SF3">
    <property type="entry name" value="PROTEIN PIGMENT DEFECTIVE 338, CHLOROPLASTIC"/>
    <property type="match status" value="1"/>
</dbReference>
<dbReference type="GO" id="GO:0043489">
    <property type="term" value="P:RNA stabilization"/>
    <property type="evidence" value="ECO:0000318"/>
    <property type="project" value="GO_Central"/>
</dbReference>
<evidence type="ECO:0000313" key="3">
    <source>
        <dbReference type="EMBL" id="PNR35165.1"/>
    </source>
</evidence>
<dbReference type="EMBL" id="ABEU02000018">
    <property type="protein sequence ID" value="PNR35165.1"/>
    <property type="molecule type" value="Genomic_DNA"/>
</dbReference>
<feature type="compositionally biased region" description="Polar residues" evidence="1">
    <location>
        <begin position="520"/>
        <end position="529"/>
    </location>
</feature>
<proteinExistence type="predicted"/>
<dbReference type="InterPro" id="IPR003029">
    <property type="entry name" value="S1_domain"/>
</dbReference>
<dbReference type="OMA" id="FCPFTNK"/>
<gene>
    <name evidence="4" type="primary">LOC112295184</name>
    <name evidence="3" type="ORF">PHYPA_023064</name>
</gene>
<dbReference type="FunCoup" id="A0A2K1J0W6">
    <property type="interactions" value="1026"/>
</dbReference>
<sequence>MSGRVCIQQRQGLVFCPRGGITPSRALQAPGALLFHQPSKRFSRRGLTVSRPKFRLHKARTSKWFAEYTDSRDSSQDVRSGGVDLDLVHGDGAASNSAYPKSREIRDGEHTSVNRIFVDSSASRLNGHANGHVLEESYSFGEHHFSKIIEGDVITKSDSRGKRKMQKQNLSEEVDETLSRASDSQVSLTDVEYYVPICGHRVTGVVVSGNYAKLDMDIGAAKLGQMHVQEILPLDKFQIDQTSWILADDAGEGGGAGLPPNGHTHVLYDEEVFTYEAPESPLLVDIGTVLDMEVVGITTSGRALLSARKAAQRIEWNRIMQIKEEDEPFEITITGFNKAGLLARVEGLRAFLPHAELVNQPDISKGENYEPYVGSTLWVSIAFAKEIEGNLVLSEKIAWIKRRLQVGSLHDGIVAQLYPYGALVKVNETGTIWGMIHISNISNARIDKISNVFEIGEQIKMIVVNCPIPDKFSFSTALLESEPGLMLRDKQRVFREAEERAITLQNEHPKWKQPPDDIAENSSTGTTSKPIANLKWLEFVKEETPLSQL</sequence>
<protein>
    <recommendedName>
        <fullName evidence="2">S1 motif domain-containing protein</fullName>
    </recommendedName>
</protein>
<dbReference type="EnsemblPlants" id="Pp3c18_13010V3.4">
    <property type="protein sequence ID" value="Pp3c18_13010V3.4"/>
    <property type="gene ID" value="Pp3c18_13010"/>
</dbReference>
<reference evidence="4" key="3">
    <citation type="submission" date="2020-12" db="UniProtKB">
        <authorList>
            <consortium name="EnsemblPlants"/>
        </authorList>
    </citation>
    <scope>IDENTIFICATION</scope>
</reference>
<dbReference type="Gene3D" id="2.40.50.140">
    <property type="entry name" value="Nucleic acid-binding proteins"/>
    <property type="match status" value="1"/>
</dbReference>
<dbReference type="OrthoDB" id="1918363at2759"/>
<dbReference type="SUPFAM" id="SSF50249">
    <property type="entry name" value="Nucleic acid-binding proteins"/>
    <property type="match status" value="1"/>
</dbReference>
<dbReference type="RefSeq" id="XP_024402185.1">
    <property type="nucleotide sequence ID" value="XM_024546417.2"/>
</dbReference>
<dbReference type="AlphaFoldDB" id="A0A2K1J0W6"/>
<dbReference type="GeneID" id="112295184"/>
<dbReference type="InterPro" id="IPR012340">
    <property type="entry name" value="NA-bd_OB-fold"/>
</dbReference>
<evidence type="ECO:0000313" key="4">
    <source>
        <dbReference type="EnsemblPlants" id="Pp3c18_13010V3.1"/>
    </source>
</evidence>
<evidence type="ECO:0000313" key="5">
    <source>
        <dbReference type="Proteomes" id="UP000006727"/>
    </source>
</evidence>
<reference evidence="3 5" key="1">
    <citation type="journal article" date="2008" name="Science">
        <title>The Physcomitrella genome reveals evolutionary insights into the conquest of land by plants.</title>
        <authorList>
            <person name="Rensing S."/>
            <person name="Lang D."/>
            <person name="Zimmer A."/>
            <person name="Terry A."/>
            <person name="Salamov A."/>
            <person name="Shapiro H."/>
            <person name="Nishiyama T."/>
            <person name="Perroud P.-F."/>
            <person name="Lindquist E."/>
            <person name="Kamisugi Y."/>
            <person name="Tanahashi T."/>
            <person name="Sakakibara K."/>
            <person name="Fujita T."/>
            <person name="Oishi K."/>
            <person name="Shin-I T."/>
            <person name="Kuroki Y."/>
            <person name="Toyoda A."/>
            <person name="Suzuki Y."/>
            <person name="Hashimoto A."/>
            <person name="Yamaguchi K."/>
            <person name="Sugano A."/>
            <person name="Kohara Y."/>
            <person name="Fujiyama A."/>
            <person name="Anterola A."/>
            <person name="Aoki S."/>
            <person name="Ashton N."/>
            <person name="Barbazuk W.B."/>
            <person name="Barker E."/>
            <person name="Bennetzen J."/>
            <person name="Bezanilla M."/>
            <person name="Blankenship R."/>
            <person name="Cho S.H."/>
            <person name="Dutcher S."/>
            <person name="Estelle M."/>
            <person name="Fawcett J.A."/>
            <person name="Gundlach H."/>
            <person name="Hanada K."/>
            <person name="Heyl A."/>
            <person name="Hicks K.A."/>
            <person name="Hugh J."/>
            <person name="Lohr M."/>
            <person name="Mayer K."/>
            <person name="Melkozernov A."/>
            <person name="Murata T."/>
            <person name="Nelson D."/>
            <person name="Pils B."/>
            <person name="Prigge M."/>
            <person name="Reiss B."/>
            <person name="Renner T."/>
            <person name="Rombauts S."/>
            <person name="Rushton P."/>
            <person name="Sanderfoot A."/>
            <person name="Schween G."/>
            <person name="Shiu S.-H."/>
            <person name="Stueber K."/>
            <person name="Theodoulou F.L."/>
            <person name="Tu H."/>
            <person name="Van de Peer Y."/>
            <person name="Verrier P.J."/>
            <person name="Waters E."/>
            <person name="Wood A."/>
            <person name="Yang L."/>
            <person name="Cove D."/>
            <person name="Cuming A."/>
            <person name="Hasebe M."/>
            <person name="Lucas S."/>
            <person name="Mishler D.B."/>
            <person name="Reski R."/>
            <person name="Grigoriev I."/>
            <person name="Quatrano R.S."/>
            <person name="Boore J.L."/>
        </authorList>
    </citation>
    <scope>NUCLEOTIDE SEQUENCE [LARGE SCALE GENOMIC DNA]</scope>
    <source>
        <strain evidence="4 5">cv. Gransden 2004</strain>
    </source>
</reference>
<dbReference type="EnsemblPlants" id="Pp3c18_13010V3.1">
    <property type="protein sequence ID" value="Pp3c18_13010V3.1"/>
    <property type="gene ID" value="Pp3c18_13010"/>
</dbReference>
<reference evidence="3 5" key="2">
    <citation type="journal article" date="2018" name="Plant J.">
        <title>The Physcomitrella patens chromosome-scale assembly reveals moss genome structure and evolution.</title>
        <authorList>
            <person name="Lang D."/>
            <person name="Ullrich K.K."/>
            <person name="Murat F."/>
            <person name="Fuchs J."/>
            <person name="Jenkins J."/>
            <person name="Haas F.B."/>
            <person name="Piednoel M."/>
            <person name="Gundlach H."/>
            <person name="Van Bel M."/>
            <person name="Meyberg R."/>
            <person name="Vives C."/>
            <person name="Morata J."/>
            <person name="Symeonidi A."/>
            <person name="Hiss M."/>
            <person name="Muchero W."/>
            <person name="Kamisugi Y."/>
            <person name="Saleh O."/>
            <person name="Blanc G."/>
            <person name="Decker E.L."/>
            <person name="van Gessel N."/>
            <person name="Grimwood J."/>
            <person name="Hayes R.D."/>
            <person name="Graham S.W."/>
            <person name="Gunter L.E."/>
            <person name="McDaniel S.F."/>
            <person name="Hoernstein S.N.W."/>
            <person name="Larsson A."/>
            <person name="Li F.W."/>
            <person name="Perroud P.F."/>
            <person name="Phillips J."/>
            <person name="Ranjan P."/>
            <person name="Rokshar D.S."/>
            <person name="Rothfels C.J."/>
            <person name="Schneider L."/>
            <person name="Shu S."/>
            <person name="Stevenson D.W."/>
            <person name="Thummler F."/>
            <person name="Tillich M."/>
            <person name="Villarreal Aguilar J.C."/>
            <person name="Widiez T."/>
            <person name="Wong G.K."/>
            <person name="Wymore A."/>
            <person name="Zhang Y."/>
            <person name="Zimmer A.D."/>
            <person name="Quatrano R.S."/>
            <person name="Mayer K.F.X."/>
            <person name="Goodstein D."/>
            <person name="Casacuberta J.M."/>
            <person name="Vandepoele K."/>
            <person name="Reski R."/>
            <person name="Cuming A.C."/>
            <person name="Tuskan G.A."/>
            <person name="Maumus F."/>
            <person name="Salse J."/>
            <person name="Schmutz J."/>
            <person name="Rensing S.A."/>
        </authorList>
    </citation>
    <scope>NUCLEOTIDE SEQUENCE [LARGE SCALE GENOMIC DNA]</scope>
    <source>
        <strain evidence="4 5">cv. Gransden 2004</strain>
    </source>
</reference>
<dbReference type="RefSeq" id="XP_024402187.1">
    <property type="nucleotide sequence ID" value="XM_024546419.2"/>
</dbReference>
<keyword evidence="5" id="KW-1185">Reference proteome</keyword>
<dbReference type="EnsemblPlants" id="Pp3c18_13010V3.3">
    <property type="protein sequence ID" value="Pp3c18_13010V3.3"/>
    <property type="gene ID" value="Pp3c18_13010"/>
</dbReference>
<dbReference type="RefSeq" id="XP_024402188.1">
    <property type="nucleotide sequence ID" value="XM_024546420.2"/>
</dbReference>
<dbReference type="PaxDb" id="3218-PP1S3_529V6.1"/>
<dbReference type="STRING" id="3218.A0A2K1J0W6"/>
<dbReference type="EnsemblPlants" id="Pp3c18_13010V3.5">
    <property type="protein sequence ID" value="Pp3c18_13010V3.5"/>
    <property type="gene ID" value="Pp3c18_13010"/>
</dbReference>
<accession>A0A2K1J0W6</accession>
<dbReference type="KEGG" id="ppp:112295184"/>
<evidence type="ECO:0000259" key="2">
    <source>
        <dbReference type="PROSITE" id="PS50126"/>
    </source>
</evidence>
<dbReference type="EnsemblPlants" id="Pp3c18_13010V3.2">
    <property type="protein sequence ID" value="Pp3c18_13010V3.2"/>
    <property type="gene ID" value="Pp3c18_13010"/>
</dbReference>
<dbReference type="Proteomes" id="UP000006727">
    <property type="component" value="Chromosome 18"/>
</dbReference>
<feature type="region of interest" description="Disordered" evidence="1">
    <location>
        <begin position="504"/>
        <end position="529"/>
    </location>
</feature>
<dbReference type="Pfam" id="PF00575">
    <property type="entry name" value="S1"/>
    <property type="match status" value="1"/>
</dbReference>